<feature type="chain" id="PRO_5043618934" evidence="1">
    <location>
        <begin position="28"/>
        <end position="158"/>
    </location>
</feature>
<keyword evidence="1" id="KW-0732">Signal</keyword>
<dbReference type="InterPro" id="IPR037176">
    <property type="entry name" value="Osmotin/thaumatin-like_sf"/>
</dbReference>
<reference evidence="2" key="1">
    <citation type="submission" date="2023-10" db="EMBL/GenBank/DDBJ databases">
        <title>Genome assembly of Pristionchus species.</title>
        <authorList>
            <person name="Yoshida K."/>
            <person name="Sommer R.J."/>
        </authorList>
    </citation>
    <scope>NUCLEOTIDE SEQUENCE</scope>
    <source>
        <strain evidence="2">RS0144</strain>
    </source>
</reference>
<gene>
    <name evidence="2" type="ORF">PENTCL1PPCAC_20508</name>
</gene>
<comment type="caution">
    <text evidence="2">The sequence shown here is derived from an EMBL/GenBank/DDBJ whole genome shotgun (WGS) entry which is preliminary data.</text>
</comment>
<dbReference type="Proteomes" id="UP001432027">
    <property type="component" value="Unassembled WGS sequence"/>
</dbReference>
<protein>
    <submittedName>
        <fullName evidence="2">Uncharacterized protein</fullName>
    </submittedName>
</protein>
<dbReference type="SUPFAM" id="SSF49870">
    <property type="entry name" value="Osmotin, thaumatin-like protein"/>
    <property type="match status" value="1"/>
</dbReference>
<name>A0AAV5TVS9_9BILA</name>
<dbReference type="AlphaFoldDB" id="A0AAV5TVS9"/>
<feature type="signal peptide" evidence="1">
    <location>
        <begin position="1"/>
        <end position="27"/>
    </location>
</feature>
<organism evidence="2 3">
    <name type="scientific">Pristionchus entomophagus</name>
    <dbReference type="NCBI Taxonomy" id="358040"/>
    <lineage>
        <taxon>Eukaryota</taxon>
        <taxon>Metazoa</taxon>
        <taxon>Ecdysozoa</taxon>
        <taxon>Nematoda</taxon>
        <taxon>Chromadorea</taxon>
        <taxon>Rhabditida</taxon>
        <taxon>Rhabditina</taxon>
        <taxon>Diplogasteromorpha</taxon>
        <taxon>Diplogasteroidea</taxon>
        <taxon>Neodiplogasteridae</taxon>
        <taxon>Pristionchus</taxon>
    </lineage>
</organism>
<feature type="non-terminal residue" evidence="2">
    <location>
        <position position="1"/>
    </location>
</feature>
<proteinExistence type="predicted"/>
<evidence type="ECO:0000313" key="3">
    <source>
        <dbReference type="Proteomes" id="UP001432027"/>
    </source>
</evidence>
<evidence type="ECO:0000313" key="2">
    <source>
        <dbReference type="EMBL" id="GMS98333.1"/>
    </source>
</evidence>
<sequence>HFALLHFMCIMRSSLVLLLLVVSTVHALHGTFNFRNSCPKDVQVVSNLNSPTAFSLAPGAEAEKSVEAKLLQDLVFTNGVNGLTKIGFRSDDILFSAYYIDVARGFDTPVQISLKRPNAKTLTCTNALCGENLLGIQQYRLRAAVMGALSPCYITFCP</sequence>
<dbReference type="EMBL" id="BTSX01000005">
    <property type="protein sequence ID" value="GMS98333.1"/>
    <property type="molecule type" value="Genomic_DNA"/>
</dbReference>
<keyword evidence="3" id="KW-1185">Reference proteome</keyword>
<evidence type="ECO:0000256" key="1">
    <source>
        <dbReference type="SAM" id="SignalP"/>
    </source>
</evidence>
<accession>A0AAV5TVS9</accession>